<feature type="transmembrane region" description="Helical" evidence="6">
    <location>
        <begin position="331"/>
        <end position="350"/>
    </location>
</feature>
<feature type="transmembrane region" description="Helical" evidence="6">
    <location>
        <begin position="214"/>
        <end position="234"/>
    </location>
</feature>
<dbReference type="InterPro" id="IPR002797">
    <property type="entry name" value="Polysacc_synth"/>
</dbReference>
<organism evidence="7 8">
    <name type="scientific">Hungatella hathewayi WAL-18680</name>
    <dbReference type="NCBI Taxonomy" id="742737"/>
    <lineage>
        <taxon>Bacteria</taxon>
        <taxon>Bacillati</taxon>
        <taxon>Bacillota</taxon>
        <taxon>Clostridia</taxon>
        <taxon>Lachnospirales</taxon>
        <taxon>Lachnospiraceae</taxon>
        <taxon>Hungatella</taxon>
    </lineage>
</organism>
<keyword evidence="3 6" id="KW-0812">Transmembrane</keyword>
<dbReference type="RefSeq" id="WP_006780343.1">
    <property type="nucleotide sequence ID" value="NZ_JH379027.1"/>
</dbReference>
<feature type="transmembrane region" description="Helical" evidence="6">
    <location>
        <begin position="362"/>
        <end position="380"/>
    </location>
</feature>
<evidence type="ECO:0000256" key="4">
    <source>
        <dbReference type="ARBA" id="ARBA00022989"/>
    </source>
</evidence>
<feature type="transmembrane region" description="Helical" evidence="6">
    <location>
        <begin position="123"/>
        <end position="142"/>
    </location>
</feature>
<comment type="subcellular location">
    <subcellularLocation>
        <location evidence="1">Cell membrane</location>
        <topology evidence="1">Multi-pass membrane protein</topology>
    </subcellularLocation>
</comment>
<proteinExistence type="predicted"/>
<feature type="transmembrane region" description="Helical" evidence="6">
    <location>
        <begin position="296"/>
        <end position="319"/>
    </location>
</feature>
<evidence type="ECO:0000256" key="6">
    <source>
        <dbReference type="SAM" id="Phobius"/>
    </source>
</evidence>
<keyword evidence="8" id="KW-1185">Reference proteome</keyword>
<gene>
    <name evidence="7" type="ORF">HMPREF9473_02363</name>
</gene>
<feature type="transmembrane region" description="Helical" evidence="6">
    <location>
        <begin position="55"/>
        <end position="74"/>
    </location>
</feature>
<feature type="transmembrane region" description="Helical" evidence="6">
    <location>
        <begin position="20"/>
        <end position="43"/>
    </location>
</feature>
<feature type="transmembrane region" description="Helical" evidence="6">
    <location>
        <begin position="254"/>
        <end position="276"/>
    </location>
</feature>
<feature type="transmembrane region" description="Helical" evidence="6">
    <location>
        <begin position="154"/>
        <end position="175"/>
    </location>
</feature>
<evidence type="ECO:0000256" key="3">
    <source>
        <dbReference type="ARBA" id="ARBA00022692"/>
    </source>
</evidence>
<dbReference type="PANTHER" id="PTHR30250">
    <property type="entry name" value="PST FAMILY PREDICTED COLANIC ACID TRANSPORTER"/>
    <property type="match status" value="1"/>
</dbReference>
<evidence type="ECO:0000313" key="7">
    <source>
        <dbReference type="EMBL" id="EHI59683.1"/>
    </source>
</evidence>
<feature type="transmembrane region" description="Helical" evidence="6">
    <location>
        <begin position="181"/>
        <end position="202"/>
    </location>
</feature>
<keyword evidence="4 6" id="KW-1133">Transmembrane helix</keyword>
<sequence>MEIIKKIKTMDKVTKASIAYVLVAFFQKGITVISGPIFTRILSVNEYGILSVYNSWFEMIGVLTMLSLSSGVYNNGLLEFKDDRNIFTYSLLILSNIATISVAIFFLICQKIIIKLFAMPTSLIYLMFLCYLFMPAMSFWIARQRYEYKYKLSCIVTAVSTFLAVCVSVIFTYIISDNKVIMKLWSEKIVFFLFWIVLYSSISIKAKFKINLSYWKYALSFTLPLIPHYLANYILNGIDRIMILNMIGKSSAAIYAVAYSAAFMVQIFWQSINAAILPLTYENIKAGNYKNIEKVVLPYVCVYGCLCIVVSFIAPEIMYILAPSEYRDGQFLIPILTVGVFLTGLYCLFANVEFYYRSTKPIAANSIIAAILNIFLNYIFI</sequence>
<dbReference type="EMBL" id="ADLN01000049">
    <property type="protein sequence ID" value="EHI59683.1"/>
    <property type="molecule type" value="Genomic_DNA"/>
</dbReference>
<reference evidence="7 8" key="1">
    <citation type="submission" date="2011-08" db="EMBL/GenBank/DDBJ databases">
        <title>The Genome Sequence of Clostridium hathewayi WAL-18680.</title>
        <authorList>
            <consortium name="The Broad Institute Genome Sequencing Platform"/>
            <person name="Earl A."/>
            <person name="Ward D."/>
            <person name="Feldgarden M."/>
            <person name="Gevers D."/>
            <person name="Finegold S.M."/>
            <person name="Summanen P.H."/>
            <person name="Molitoris D.R."/>
            <person name="Song M."/>
            <person name="Daigneault M."/>
            <person name="Allen-Vercoe E."/>
            <person name="Young S.K."/>
            <person name="Zeng Q."/>
            <person name="Gargeya S."/>
            <person name="Fitzgerald M."/>
            <person name="Haas B."/>
            <person name="Abouelleil A."/>
            <person name="Alvarado L."/>
            <person name="Arachchi H.M."/>
            <person name="Berlin A."/>
            <person name="Brown A."/>
            <person name="Chapman S.B."/>
            <person name="Chen Z."/>
            <person name="Dunbar C."/>
            <person name="Freedman E."/>
            <person name="Gearin G."/>
            <person name="Gellesch M."/>
            <person name="Goldberg J."/>
            <person name="Griggs A."/>
            <person name="Gujja S."/>
            <person name="Heiman D."/>
            <person name="Howarth C."/>
            <person name="Larson L."/>
            <person name="Lui A."/>
            <person name="MacDonald P.J.P."/>
            <person name="Montmayeur A."/>
            <person name="Murphy C."/>
            <person name="Neiman D."/>
            <person name="Pearson M."/>
            <person name="Priest M."/>
            <person name="Roberts A."/>
            <person name="Saif S."/>
            <person name="Shea T."/>
            <person name="Shenoy N."/>
            <person name="Sisk P."/>
            <person name="Stolte C."/>
            <person name="Sykes S."/>
            <person name="Wortman J."/>
            <person name="Nusbaum C."/>
            <person name="Birren B."/>
        </authorList>
    </citation>
    <scope>NUCLEOTIDE SEQUENCE [LARGE SCALE GENOMIC DNA]</scope>
    <source>
        <strain evidence="7 8">WAL-18680</strain>
    </source>
</reference>
<protein>
    <recommendedName>
        <fullName evidence="9">Polysaccharide biosynthesis protein C-terminal domain-containing protein</fullName>
    </recommendedName>
</protein>
<dbReference type="AlphaFoldDB" id="G5IFT5"/>
<dbReference type="PANTHER" id="PTHR30250:SF11">
    <property type="entry name" value="O-ANTIGEN TRANSPORTER-RELATED"/>
    <property type="match status" value="1"/>
</dbReference>
<dbReference type="InterPro" id="IPR050833">
    <property type="entry name" value="Poly_Biosynth_Transport"/>
</dbReference>
<accession>G5IFT5</accession>
<keyword evidence="2" id="KW-1003">Cell membrane</keyword>
<dbReference type="Proteomes" id="UP000005384">
    <property type="component" value="Unassembled WGS sequence"/>
</dbReference>
<evidence type="ECO:0000313" key="8">
    <source>
        <dbReference type="Proteomes" id="UP000005384"/>
    </source>
</evidence>
<evidence type="ECO:0008006" key="9">
    <source>
        <dbReference type="Google" id="ProtNLM"/>
    </source>
</evidence>
<feature type="non-terminal residue" evidence="7">
    <location>
        <position position="381"/>
    </location>
</feature>
<dbReference type="GO" id="GO:0005886">
    <property type="term" value="C:plasma membrane"/>
    <property type="evidence" value="ECO:0007669"/>
    <property type="project" value="UniProtKB-SubCell"/>
</dbReference>
<comment type="caution">
    <text evidence="7">The sequence shown here is derived from an EMBL/GenBank/DDBJ whole genome shotgun (WGS) entry which is preliminary data.</text>
</comment>
<name>G5IFT5_9FIRM</name>
<evidence type="ECO:0000256" key="2">
    <source>
        <dbReference type="ARBA" id="ARBA00022475"/>
    </source>
</evidence>
<dbReference type="HOGENOM" id="CLU_022017_7_1_9"/>
<feature type="transmembrane region" description="Helical" evidence="6">
    <location>
        <begin position="86"/>
        <end position="108"/>
    </location>
</feature>
<evidence type="ECO:0000256" key="5">
    <source>
        <dbReference type="ARBA" id="ARBA00023136"/>
    </source>
</evidence>
<dbReference type="Pfam" id="PF01943">
    <property type="entry name" value="Polysacc_synt"/>
    <property type="match status" value="1"/>
</dbReference>
<keyword evidence="5 6" id="KW-0472">Membrane</keyword>
<evidence type="ECO:0000256" key="1">
    <source>
        <dbReference type="ARBA" id="ARBA00004651"/>
    </source>
</evidence>